<dbReference type="Proteomes" id="UP000008805">
    <property type="component" value="Chromosome"/>
</dbReference>
<organism evidence="4 5">
    <name type="scientific">Gordonibacter pamelaeae 7-10-1-b</name>
    <dbReference type="NCBI Taxonomy" id="657308"/>
    <lineage>
        <taxon>Bacteria</taxon>
        <taxon>Bacillati</taxon>
        <taxon>Actinomycetota</taxon>
        <taxon>Coriobacteriia</taxon>
        <taxon>Eggerthellales</taxon>
        <taxon>Eggerthellaceae</taxon>
        <taxon>Gordonibacter</taxon>
    </lineage>
</organism>
<dbReference type="GO" id="GO:0006096">
    <property type="term" value="P:glycolytic process"/>
    <property type="evidence" value="ECO:0007669"/>
    <property type="project" value="UniProtKB-KW"/>
</dbReference>
<dbReference type="InterPro" id="IPR046348">
    <property type="entry name" value="SIS_dom_sf"/>
</dbReference>
<dbReference type="EC" id="5.3.1.9" evidence="4"/>
<dbReference type="AlphaFoldDB" id="D6E803"/>
<dbReference type="GO" id="GO:0051156">
    <property type="term" value="P:glucose 6-phosphate metabolic process"/>
    <property type="evidence" value="ECO:0007669"/>
    <property type="project" value="TreeGrafter"/>
</dbReference>
<keyword evidence="2" id="KW-0324">Glycolysis</keyword>
<dbReference type="KEGG" id="gpa:GPA_11670"/>
<dbReference type="PATRIC" id="fig|657308.3.peg.747"/>
<keyword evidence="5" id="KW-1185">Reference proteome</keyword>
<evidence type="ECO:0000256" key="3">
    <source>
        <dbReference type="ARBA" id="ARBA00023235"/>
    </source>
</evidence>
<dbReference type="HOGENOM" id="CLU_036298_0_0_11"/>
<reference evidence="4 5" key="1">
    <citation type="submission" date="2010-03" db="EMBL/GenBank/DDBJ databases">
        <title>The genome sequence of Gordonibacter pamelaeae 7-10-1-bT.</title>
        <authorList>
            <consortium name="metaHIT consortium -- http://www.metahit.eu/"/>
            <person name="Pajon A."/>
            <person name="Turner K."/>
            <person name="Parkhill J."/>
            <person name="Timmis K."/>
            <person name="Oxley A."/>
            <person name="Wurdemann D."/>
        </authorList>
    </citation>
    <scope>NUCLEOTIDE SEQUENCE [LARGE SCALE GENOMIC DNA]</scope>
    <source>
        <strain evidence="5">7-10-1-b</strain>
    </source>
</reference>
<evidence type="ECO:0000256" key="2">
    <source>
        <dbReference type="ARBA" id="ARBA00023152"/>
    </source>
</evidence>
<evidence type="ECO:0000313" key="4">
    <source>
        <dbReference type="EMBL" id="CBL03850.1"/>
    </source>
</evidence>
<sequence length="563" mass="61387">MEKLYPSAKTLVKECVASRVHAKDATLYDFSEQAQACAERYMGWTDLASNPPYSLADIQAFADSIIEQGLKTVVLIGQGGSTQAPMTITKYNKPDSSRIVFKTLDSDSPVRVRAILAEAKPETTLFVISSKSGGTIEPRLALRAVRDAVGDALPEEELVQHLVAITDPGSDLERQAREEGWAAVLPGEPSVGGRFSALSVFGLLPAALVGIDLEELLEHAVEAEQRCSEDAIDNPAIGLAAFLYDNYLQGRNKFSFLTPKRGRVLGLWIEQLVAESLGKDGQGILPNIEIDSLLLTNDPGDRSVIMYQTKTDLWDERKNFEMSLSYIDPTIPRANFKIDSVEELAEHFVMWEYAVAMCGYLMRVCPFDQPDVASAKAVVLDILKEGQPAPDFVQDYIGDVHMGEVEVRLAPCFKDCTDVQGALRALLTSIQPGDYFALNAFLPFTGEGRREALELIRHGVAASRHTVSCLEVGPRYLHSTGQLQKGGQNNGVFLILSADELKDIPLSEEAESLGTLAKAQASGDLLTLADRGRRCVHLHLPDNSGVTLRALSEVITGILATLD</sequence>
<evidence type="ECO:0000313" key="5">
    <source>
        <dbReference type="Proteomes" id="UP000008805"/>
    </source>
</evidence>
<dbReference type="Gene3D" id="3.40.50.10490">
    <property type="entry name" value="Glucose-6-phosphate isomerase like protein, domain 1"/>
    <property type="match status" value="3"/>
</dbReference>
<reference evidence="4 5" key="2">
    <citation type="submission" date="2010-03" db="EMBL/GenBank/DDBJ databases">
        <authorList>
            <person name="Pajon A."/>
        </authorList>
    </citation>
    <scope>NUCLEOTIDE SEQUENCE [LARGE SCALE GENOMIC DNA]</scope>
    <source>
        <strain evidence="5">7-10-1-b</strain>
    </source>
</reference>
<proteinExistence type="predicted"/>
<dbReference type="GO" id="GO:0006094">
    <property type="term" value="P:gluconeogenesis"/>
    <property type="evidence" value="ECO:0007669"/>
    <property type="project" value="UniProtKB-KW"/>
</dbReference>
<dbReference type="EMBL" id="FP929047">
    <property type="protein sequence ID" value="CBL03850.1"/>
    <property type="molecule type" value="Genomic_DNA"/>
</dbReference>
<accession>D6E803</accession>
<dbReference type="GO" id="GO:0005829">
    <property type="term" value="C:cytosol"/>
    <property type="evidence" value="ECO:0007669"/>
    <property type="project" value="TreeGrafter"/>
</dbReference>
<dbReference type="Pfam" id="PF00342">
    <property type="entry name" value="PGI"/>
    <property type="match status" value="1"/>
</dbReference>
<dbReference type="InterPro" id="IPR001672">
    <property type="entry name" value="G6P_Isomerase"/>
</dbReference>
<dbReference type="PANTHER" id="PTHR11469">
    <property type="entry name" value="GLUCOSE-6-PHOSPHATE ISOMERASE"/>
    <property type="match status" value="1"/>
</dbReference>
<dbReference type="SUPFAM" id="SSF53697">
    <property type="entry name" value="SIS domain"/>
    <property type="match status" value="1"/>
</dbReference>
<gene>
    <name evidence="4" type="ORF">GPA_11670</name>
</gene>
<dbReference type="PROSITE" id="PS51463">
    <property type="entry name" value="P_GLUCOSE_ISOMERASE_3"/>
    <property type="match status" value="1"/>
</dbReference>
<dbReference type="GO" id="GO:0048029">
    <property type="term" value="F:monosaccharide binding"/>
    <property type="evidence" value="ECO:0007669"/>
    <property type="project" value="TreeGrafter"/>
</dbReference>
<keyword evidence="1" id="KW-0312">Gluconeogenesis</keyword>
<keyword evidence="3 4" id="KW-0413">Isomerase</keyword>
<protein>
    <submittedName>
        <fullName evidence="4">Glucose-6-phosphate isomerase</fullName>
        <ecNumber evidence="4">5.3.1.9</ecNumber>
    </submittedName>
</protein>
<name>D6E803_9ACTN</name>
<dbReference type="PANTHER" id="PTHR11469:SF1">
    <property type="entry name" value="GLUCOSE-6-PHOSPHATE ISOMERASE"/>
    <property type="match status" value="1"/>
</dbReference>
<evidence type="ECO:0000256" key="1">
    <source>
        <dbReference type="ARBA" id="ARBA00022432"/>
    </source>
</evidence>
<dbReference type="GO" id="GO:0004347">
    <property type="term" value="F:glucose-6-phosphate isomerase activity"/>
    <property type="evidence" value="ECO:0007669"/>
    <property type="project" value="UniProtKB-EC"/>
</dbReference>
<dbReference type="GO" id="GO:0097367">
    <property type="term" value="F:carbohydrate derivative binding"/>
    <property type="evidence" value="ECO:0007669"/>
    <property type="project" value="InterPro"/>
</dbReference>